<dbReference type="STRING" id="652787.SAMN05216490_3849"/>
<feature type="chain" id="PRO_5009269435" evidence="1">
    <location>
        <begin position="23"/>
        <end position="259"/>
    </location>
</feature>
<sequence>MKKSIFYLSVFGLLVLCLKARAQDAVAIGVRGGISIPNLTAGGSQQNPLNTGYSSRTGPDGGIFAEFKFSDLFSIQPMVEYSSQGGKKDGFQALPTPAPIAQAIQAQGGTAPTYLYANFKSEAKLNYLMIPILAKFGWNFAEKSPWRVYIDAGPFVGFLLNAHQVTSGTSNFYADAGGKQELPYGEQNLNNNQDIKSQLNTTNFGIEGNVGFAYHLKNSYVFVEGGGNYGFLNIQKGTANGKNNTGAATASIGYAYWFR</sequence>
<proteinExistence type="predicted"/>
<protein>
    <submittedName>
        <fullName evidence="3">Outer membrane protein beta-barrel domain-containing protein</fullName>
    </submittedName>
</protein>
<evidence type="ECO:0000259" key="2">
    <source>
        <dbReference type="Pfam" id="PF13568"/>
    </source>
</evidence>
<evidence type="ECO:0000256" key="1">
    <source>
        <dbReference type="SAM" id="SignalP"/>
    </source>
</evidence>
<evidence type="ECO:0000313" key="3">
    <source>
        <dbReference type="EMBL" id="SDT51952.1"/>
    </source>
</evidence>
<reference evidence="3 4" key="1">
    <citation type="submission" date="2016-10" db="EMBL/GenBank/DDBJ databases">
        <authorList>
            <person name="de Groot N.N."/>
        </authorList>
    </citation>
    <scope>NUCLEOTIDE SEQUENCE [LARGE SCALE GENOMIC DNA]</scope>
    <source>
        <strain evidence="3 4">MP1X4</strain>
    </source>
</reference>
<accession>A0A1H2B1K0</accession>
<dbReference type="AlphaFoldDB" id="A0A1H2B1K0"/>
<dbReference type="EMBL" id="LT629740">
    <property type="protein sequence ID" value="SDT51952.1"/>
    <property type="molecule type" value="Genomic_DNA"/>
</dbReference>
<gene>
    <name evidence="3" type="ORF">SAMN05216490_3849</name>
</gene>
<dbReference type="OrthoDB" id="947434at2"/>
<keyword evidence="4" id="KW-1185">Reference proteome</keyword>
<dbReference type="InterPro" id="IPR025665">
    <property type="entry name" value="Beta-barrel_OMP_2"/>
</dbReference>
<dbReference type="RefSeq" id="WP_091376699.1">
    <property type="nucleotide sequence ID" value="NZ_LT629740.1"/>
</dbReference>
<organism evidence="3 4">
    <name type="scientific">Mucilaginibacter mallensis</name>
    <dbReference type="NCBI Taxonomy" id="652787"/>
    <lineage>
        <taxon>Bacteria</taxon>
        <taxon>Pseudomonadati</taxon>
        <taxon>Bacteroidota</taxon>
        <taxon>Sphingobacteriia</taxon>
        <taxon>Sphingobacteriales</taxon>
        <taxon>Sphingobacteriaceae</taxon>
        <taxon>Mucilaginibacter</taxon>
    </lineage>
</organism>
<evidence type="ECO:0000313" key="4">
    <source>
        <dbReference type="Proteomes" id="UP000199679"/>
    </source>
</evidence>
<dbReference type="Proteomes" id="UP000199679">
    <property type="component" value="Chromosome I"/>
</dbReference>
<dbReference type="Pfam" id="PF13568">
    <property type="entry name" value="OMP_b-brl_2"/>
    <property type="match status" value="1"/>
</dbReference>
<name>A0A1H2B1K0_MUCMA</name>
<feature type="signal peptide" evidence="1">
    <location>
        <begin position="1"/>
        <end position="22"/>
    </location>
</feature>
<feature type="domain" description="Outer membrane protein beta-barrel" evidence="2">
    <location>
        <begin position="22"/>
        <end position="234"/>
    </location>
</feature>
<keyword evidence="1" id="KW-0732">Signal</keyword>